<reference evidence="2 3" key="1">
    <citation type="submission" date="2016-01" db="EMBL/GenBank/DDBJ databases">
        <title>Genome Sequences of Twelve Sporeforming Bacillus Species Isolated from Foods.</title>
        <authorList>
            <person name="Berendsen E.M."/>
            <person name="Wells-Bennik M.H."/>
            <person name="Krawcyk A.O."/>
            <person name="De Jong A."/>
            <person name="Holsappel S."/>
            <person name="Eijlander R.T."/>
            <person name="Kuipers O.P."/>
        </authorList>
    </citation>
    <scope>NUCLEOTIDE SEQUENCE [LARGE SCALE GENOMIC DNA]</scope>
    <source>
        <strain evidence="2 3">B4102</strain>
    </source>
</reference>
<dbReference type="AlphaFoldDB" id="A0A150L8V1"/>
<organism evidence="2 3">
    <name type="scientific">Heyndrickxia sporothermodurans</name>
    <dbReference type="NCBI Taxonomy" id="46224"/>
    <lineage>
        <taxon>Bacteria</taxon>
        <taxon>Bacillati</taxon>
        <taxon>Bacillota</taxon>
        <taxon>Bacilli</taxon>
        <taxon>Bacillales</taxon>
        <taxon>Bacillaceae</taxon>
        <taxon>Heyndrickxia</taxon>
    </lineage>
</organism>
<evidence type="ECO:0000313" key="2">
    <source>
        <dbReference type="EMBL" id="KYD08132.1"/>
    </source>
</evidence>
<dbReference type="STRING" id="46224.B4102_1214"/>
<accession>A0A150L8V1</accession>
<name>A0A150L8V1_9BACI</name>
<dbReference type="OrthoDB" id="9790372at2"/>
<proteinExistence type="predicted"/>
<sequence>MKWSTIQLLKYRGKSMDINETIDIAEDLKKRDPQIRDVSPIHVTGNADITTEKIAFHLHITGKLILPCSRTLVDVDYPIDVKSTEIYLLNSTTSYEEEEDVEIHYPNGDIVDLDPVIIELLLLEIPIQVFSESAKNDANLPSGNEWEVVTEEQVKQDEESKEKKVDPRLAGLAKIFDEQS</sequence>
<protein>
    <recommendedName>
        <fullName evidence="4">DUF177 domain-containing protein</fullName>
    </recommendedName>
</protein>
<evidence type="ECO:0000256" key="1">
    <source>
        <dbReference type="SAM" id="MobiDB-lite"/>
    </source>
</evidence>
<feature type="compositionally biased region" description="Basic and acidic residues" evidence="1">
    <location>
        <begin position="152"/>
        <end position="165"/>
    </location>
</feature>
<comment type="caution">
    <text evidence="2">The sequence shown here is derived from an EMBL/GenBank/DDBJ whole genome shotgun (WGS) entry which is preliminary data.</text>
</comment>
<evidence type="ECO:0000313" key="3">
    <source>
        <dbReference type="Proteomes" id="UP000075666"/>
    </source>
</evidence>
<dbReference type="Proteomes" id="UP000075666">
    <property type="component" value="Unassembled WGS sequence"/>
</dbReference>
<keyword evidence="3" id="KW-1185">Reference proteome</keyword>
<evidence type="ECO:0008006" key="4">
    <source>
        <dbReference type="Google" id="ProtNLM"/>
    </source>
</evidence>
<feature type="region of interest" description="Disordered" evidence="1">
    <location>
        <begin position="137"/>
        <end position="165"/>
    </location>
</feature>
<gene>
    <name evidence="2" type="ORF">B4102_1214</name>
</gene>
<dbReference type="EMBL" id="LQYN01000034">
    <property type="protein sequence ID" value="KYD08132.1"/>
    <property type="molecule type" value="Genomic_DNA"/>
</dbReference>
<dbReference type="PATRIC" id="fig|46224.3.peg.2449"/>
<dbReference type="InterPro" id="IPR003772">
    <property type="entry name" value="YceD"/>
</dbReference>
<dbReference type="Pfam" id="PF02620">
    <property type="entry name" value="YceD"/>
    <property type="match status" value="1"/>
</dbReference>